<evidence type="ECO:0000256" key="1">
    <source>
        <dbReference type="SAM" id="MobiDB-lite"/>
    </source>
</evidence>
<evidence type="ECO:0000313" key="2">
    <source>
        <dbReference type="EMBL" id="KAJ5234483.1"/>
    </source>
</evidence>
<dbReference type="AlphaFoldDB" id="A0A9W9P337"/>
<evidence type="ECO:0000313" key="3">
    <source>
        <dbReference type="Proteomes" id="UP001147733"/>
    </source>
</evidence>
<dbReference type="GeneID" id="81381738"/>
<organism evidence="2 3">
    <name type="scientific">Penicillium citrinum</name>
    <dbReference type="NCBI Taxonomy" id="5077"/>
    <lineage>
        <taxon>Eukaryota</taxon>
        <taxon>Fungi</taxon>
        <taxon>Dikarya</taxon>
        <taxon>Ascomycota</taxon>
        <taxon>Pezizomycotina</taxon>
        <taxon>Eurotiomycetes</taxon>
        <taxon>Eurotiomycetidae</taxon>
        <taxon>Eurotiales</taxon>
        <taxon>Aspergillaceae</taxon>
        <taxon>Penicillium</taxon>
    </lineage>
</organism>
<reference evidence="2" key="1">
    <citation type="submission" date="2022-11" db="EMBL/GenBank/DDBJ databases">
        <authorList>
            <person name="Petersen C."/>
        </authorList>
    </citation>
    <scope>NUCLEOTIDE SEQUENCE</scope>
    <source>
        <strain evidence="2">IBT 23319</strain>
    </source>
</reference>
<keyword evidence="3" id="KW-1185">Reference proteome</keyword>
<dbReference type="EMBL" id="JAPQKT010000003">
    <property type="protein sequence ID" value="KAJ5234483.1"/>
    <property type="molecule type" value="Genomic_DNA"/>
</dbReference>
<name>A0A9W9P337_PENCI</name>
<reference evidence="2" key="2">
    <citation type="journal article" date="2023" name="IMA Fungus">
        <title>Comparative genomic study of the Penicillium genus elucidates a diverse pangenome and 15 lateral gene transfer events.</title>
        <authorList>
            <person name="Petersen C."/>
            <person name="Sorensen T."/>
            <person name="Nielsen M.R."/>
            <person name="Sondergaard T.E."/>
            <person name="Sorensen J.L."/>
            <person name="Fitzpatrick D.A."/>
            <person name="Frisvad J.C."/>
            <person name="Nielsen K.L."/>
        </authorList>
    </citation>
    <scope>NUCLEOTIDE SEQUENCE</scope>
    <source>
        <strain evidence="2">IBT 23319</strain>
    </source>
</reference>
<proteinExistence type="predicted"/>
<sequence>MLYLCATRLDIDRQKLIFTKDFDDADGITDLVDEANILELNGEDINYISDDEQSNDDQLVDISDPYLRSLDTDYHNVQPPSQSSGCASKRPYQDNNTDEDRAANNGIDNADSDTSSDDILPQSFPKRSK</sequence>
<dbReference type="RefSeq" id="XP_056501983.1">
    <property type="nucleotide sequence ID" value="XM_056642571.1"/>
</dbReference>
<comment type="caution">
    <text evidence="2">The sequence shown here is derived from an EMBL/GenBank/DDBJ whole genome shotgun (WGS) entry which is preliminary data.</text>
</comment>
<gene>
    <name evidence="2" type="ORF">N7469_003651</name>
</gene>
<feature type="region of interest" description="Disordered" evidence="1">
    <location>
        <begin position="70"/>
        <end position="129"/>
    </location>
</feature>
<protein>
    <submittedName>
        <fullName evidence="2">Uncharacterized protein</fullName>
    </submittedName>
</protein>
<dbReference type="Proteomes" id="UP001147733">
    <property type="component" value="Unassembled WGS sequence"/>
</dbReference>
<accession>A0A9W9P337</accession>